<protein>
    <submittedName>
        <fullName evidence="2">Uncharacterized protein</fullName>
    </submittedName>
</protein>
<evidence type="ECO:0000313" key="3">
    <source>
        <dbReference type="Proteomes" id="UP000059113"/>
    </source>
</evidence>
<feature type="transmembrane region" description="Helical" evidence="1">
    <location>
        <begin position="58"/>
        <end position="78"/>
    </location>
</feature>
<feature type="transmembrane region" description="Helical" evidence="1">
    <location>
        <begin position="84"/>
        <end position="103"/>
    </location>
</feature>
<dbReference type="EMBL" id="CP011310">
    <property type="protein sequence ID" value="AKQ43238.2"/>
    <property type="molecule type" value="Genomic_DNA"/>
</dbReference>
<evidence type="ECO:0000313" key="2">
    <source>
        <dbReference type="EMBL" id="AKQ43238.2"/>
    </source>
</evidence>
<reference evidence="3" key="2">
    <citation type="submission" date="2015-04" db="EMBL/GenBank/DDBJ databases">
        <title>The complete genome sequence of Erythrobacter sp. s21-N3.</title>
        <authorList>
            <person name="Zhuang L."/>
            <person name="Liu Y."/>
            <person name="Shao Z."/>
        </authorList>
    </citation>
    <scope>NUCLEOTIDE SEQUENCE [LARGE SCALE GENOMIC DNA]</scope>
    <source>
        <strain evidence="3">s21-N3</strain>
    </source>
</reference>
<accession>A0A0H4W167</accession>
<keyword evidence="1" id="KW-1133">Transmembrane helix</keyword>
<evidence type="ECO:0000256" key="1">
    <source>
        <dbReference type="SAM" id="Phobius"/>
    </source>
</evidence>
<sequence>MRAGLRVFILPSCNWKENIMAEQLTREQIARAADIHAAPPAVVRNDPVDRTFGLPKKLYMATVGLYLGFIAVLCWGFGNPVMVIPIAICVLIIVAGFGLPTMWTRMKPFTSSKPATWAHFSQRGIATASGHTRSRDASVQVLILPVLILAWGLAFVTIAALV</sequence>
<name>A0A0H4W167_9SPHN</name>
<reference evidence="2 3" key="1">
    <citation type="journal article" date="2015" name="Int. J. Syst. Evol. Microbiol.">
        <title>Erythrobacter atlanticus sp. nov., a bacterium from ocean sediment able to degrade polycyclic aromatic hydrocarbons.</title>
        <authorList>
            <person name="Zhuang L."/>
            <person name="Liu Y."/>
            <person name="Wang L."/>
            <person name="Wang W."/>
            <person name="Shao Z."/>
        </authorList>
    </citation>
    <scope>NUCLEOTIDE SEQUENCE [LARGE SCALE GENOMIC DNA]</scope>
    <source>
        <strain evidence="3">s21-N3</strain>
    </source>
</reference>
<keyword evidence="1" id="KW-0472">Membrane</keyword>
<gene>
    <name evidence="2" type="ORF">CP97_06655</name>
</gene>
<keyword evidence="1" id="KW-0812">Transmembrane</keyword>
<proteinExistence type="predicted"/>
<organism evidence="2 3">
    <name type="scientific">Aurantiacibacter atlanticus</name>
    <dbReference type="NCBI Taxonomy" id="1648404"/>
    <lineage>
        <taxon>Bacteria</taxon>
        <taxon>Pseudomonadati</taxon>
        <taxon>Pseudomonadota</taxon>
        <taxon>Alphaproteobacteria</taxon>
        <taxon>Sphingomonadales</taxon>
        <taxon>Erythrobacteraceae</taxon>
        <taxon>Aurantiacibacter</taxon>
    </lineage>
</organism>
<dbReference type="Proteomes" id="UP000059113">
    <property type="component" value="Chromosome"/>
</dbReference>
<keyword evidence="3" id="KW-1185">Reference proteome</keyword>
<dbReference type="STRING" id="1648404.CP97_06655"/>
<dbReference type="AlphaFoldDB" id="A0A0H4W167"/>
<dbReference type="KEGG" id="ery:CP97_06655"/>
<feature type="transmembrane region" description="Helical" evidence="1">
    <location>
        <begin position="141"/>
        <end position="161"/>
    </location>
</feature>